<dbReference type="GO" id="GO:0004721">
    <property type="term" value="F:phosphoprotein phosphatase activity"/>
    <property type="evidence" value="ECO:0007669"/>
    <property type="project" value="TreeGrafter"/>
</dbReference>
<feature type="region of interest" description="Disordered" evidence="1">
    <location>
        <begin position="289"/>
        <end position="393"/>
    </location>
</feature>
<keyword evidence="5" id="KW-1185">Reference proteome</keyword>
<dbReference type="InterPro" id="IPR000387">
    <property type="entry name" value="Tyr_Pase_dom"/>
</dbReference>
<dbReference type="PANTHER" id="PTHR28249">
    <property type="entry name" value="SPORULATION-SPECIFIC PROTEIN SPO7"/>
    <property type="match status" value="1"/>
</dbReference>
<dbReference type="InterPro" id="IPR000340">
    <property type="entry name" value="Dual-sp_phosphatase_cat-dom"/>
</dbReference>
<protein>
    <recommendedName>
        <fullName evidence="3">Tyrosine specific protein phosphatases domain-containing protein</fullName>
    </recommendedName>
</protein>
<dbReference type="CDD" id="cd14498">
    <property type="entry name" value="DSP"/>
    <property type="match status" value="1"/>
</dbReference>
<dbReference type="PROSITE" id="PS50056">
    <property type="entry name" value="TYR_PHOSPHATASE_2"/>
    <property type="match status" value="1"/>
</dbReference>
<evidence type="ECO:0000313" key="5">
    <source>
        <dbReference type="Proteomes" id="UP001197093"/>
    </source>
</evidence>
<feature type="region of interest" description="Disordered" evidence="1">
    <location>
        <begin position="758"/>
        <end position="798"/>
    </location>
</feature>
<dbReference type="Gene3D" id="3.40.50.150">
    <property type="entry name" value="Vaccinia Virus protein VP39"/>
    <property type="match status" value="1"/>
</dbReference>
<dbReference type="AlphaFoldDB" id="A0AAD4HWN9"/>
<comment type="caution">
    <text evidence="4">The sequence shown here is derived from an EMBL/GenBank/DDBJ whole genome shotgun (WGS) entry which is preliminary data.</text>
</comment>
<dbReference type="GO" id="GO:0019888">
    <property type="term" value="F:protein phosphatase regulator activity"/>
    <property type="evidence" value="ECO:0007669"/>
    <property type="project" value="InterPro"/>
</dbReference>
<dbReference type="InterPro" id="IPR029021">
    <property type="entry name" value="Prot-tyrosine_phosphatase-like"/>
</dbReference>
<sequence>MSDSLDSIVKGAPPGKPGDPLSHTPSSPSMIYLNLLILEASLRAQYLELRARRRHHTFFLSLLTLWTAFFGYALFFAPREDGRGVGGSVYWVVETTEHMCFLGGVITGLLVWATGIWERGVRWPRRWFAVSNRGLRGFNCKLVVMKRPWWKEALSTAGWFLTYGLFSNNGSSYRWVDPGLLREVDRELHLSRETHPTVHVTNWDEEKGGHDEDLAPGGDYVKLLLLAKPFSPTFRENWELYRAEYWEKENERRALLRARIKDRDRKLGRQGGGWFRWLPWPRAAVEKPVAVTSEKPHHAPHPRHTAVISEHRRTRSGSTSTRRGSMSSTRSLTPKLEAEDHPSLSRKASSASDASDKKRKKLAAGAKSRPRVDSRSVTPESPSPLGKESTLGSAARRDASSAWVYESRRAAQPVLDFLYLGPASAVKDRAFLERAGITMVLCARDARFASLPGDGMLVMGAKRAVAGMGVDVEGIDVADGRELVGAFSVAARRVNEHCLRVGREQGRRGKVLVVCETGNDRSAAVVAAYLMAVYGLDTVQAVQFMQLQRFCVALGDEFKFPLQAYGDILRARGMSGFWRRIEQTMGDEEAGGDDGMVVEMDDERDGESSYATSLASSVVDYPIEHGRRYHAFRAGRYSRPNDEQEMERLLLIHDIITRLIGGLYLAPIDKAKTRRILDIGTGTGVWAISIADDFPEATIIGNDLSANQTPFTPPNVKFEVDDVEDPWVHTAKFDWIFCRYMAASIHDWPKLISNIFSSPSSKTSTSSTTPRTAPSRPPTPCTPGSARSPRGRVPRAGPQPGLVAAGWVAAAGFANVVHRRFRVPIGGWARDATLKEVGAWNLAQVLKGSRACRCGCTRACWGGGRRR</sequence>
<dbReference type="InterPro" id="IPR005605">
    <property type="entry name" value="Spo7"/>
</dbReference>
<proteinExistence type="predicted"/>
<dbReference type="Gene3D" id="3.90.190.10">
    <property type="entry name" value="Protein tyrosine phosphatase superfamily"/>
    <property type="match status" value="1"/>
</dbReference>
<dbReference type="SMART" id="SM00195">
    <property type="entry name" value="DSPc"/>
    <property type="match status" value="1"/>
</dbReference>
<name>A0AAD4HWN9_9PEZI</name>
<keyword evidence="2" id="KW-1133">Transmembrane helix</keyword>
<feature type="compositionally biased region" description="Low complexity" evidence="1">
    <location>
        <begin position="316"/>
        <end position="331"/>
    </location>
</feature>
<dbReference type="Proteomes" id="UP001197093">
    <property type="component" value="Unassembled WGS sequence"/>
</dbReference>
<dbReference type="InterPro" id="IPR029063">
    <property type="entry name" value="SAM-dependent_MTases_sf"/>
</dbReference>
<feature type="transmembrane region" description="Helical" evidence="2">
    <location>
        <begin position="58"/>
        <end position="78"/>
    </location>
</feature>
<dbReference type="SUPFAM" id="SSF53335">
    <property type="entry name" value="S-adenosyl-L-methionine-dependent methyltransferases"/>
    <property type="match status" value="1"/>
</dbReference>
<reference evidence="4" key="1">
    <citation type="submission" date="2023-02" db="EMBL/GenBank/DDBJ databases">
        <authorList>
            <person name="Palmer J.M."/>
        </authorList>
    </citation>
    <scope>NUCLEOTIDE SEQUENCE</scope>
    <source>
        <strain evidence="4">FW57</strain>
    </source>
</reference>
<dbReference type="InterPro" id="IPR020422">
    <property type="entry name" value="TYR_PHOSPHATASE_DUAL_dom"/>
</dbReference>
<evidence type="ECO:0000313" key="4">
    <source>
        <dbReference type="EMBL" id="KAG7287117.1"/>
    </source>
</evidence>
<keyword evidence="2" id="KW-0812">Transmembrane</keyword>
<feature type="compositionally biased region" description="Low complexity" evidence="1">
    <location>
        <begin position="758"/>
        <end position="774"/>
    </location>
</feature>
<evidence type="ECO:0000256" key="2">
    <source>
        <dbReference type="SAM" id="Phobius"/>
    </source>
</evidence>
<accession>A0AAD4HWN9</accession>
<dbReference type="EMBL" id="JAHCVI010000003">
    <property type="protein sequence ID" value="KAG7287117.1"/>
    <property type="molecule type" value="Genomic_DNA"/>
</dbReference>
<keyword evidence="2" id="KW-0472">Membrane</keyword>
<dbReference type="CDD" id="cd02440">
    <property type="entry name" value="AdoMet_MTases"/>
    <property type="match status" value="1"/>
</dbReference>
<dbReference type="Pfam" id="PF00782">
    <property type="entry name" value="DSPc"/>
    <property type="match status" value="1"/>
</dbReference>
<organism evidence="4 5">
    <name type="scientific">Staphylotrichum longicolle</name>
    <dbReference type="NCBI Taxonomy" id="669026"/>
    <lineage>
        <taxon>Eukaryota</taxon>
        <taxon>Fungi</taxon>
        <taxon>Dikarya</taxon>
        <taxon>Ascomycota</taxon>
        <taxon>Pezizomycotina</taxon>
        <taxon>Sordariomycetes</taxon>
        <taxon>Sordariomycetidae</taxon>
        <taxon>Sordariales</taxon>
        <taxon>Chaetomiaceae</taxon>
        <taxon>Staphylotrichum</taxon>
    </lineage>
</organism>
<dbReference type="GO" id="GO:0071595">
    <property type="term" value="C:Nem1-Spo7 phosphatase complex"/>
    <property type="evidence" value="ECO:0007669"/>
    <property type="project" value="TreeGrafter"/>
</dbReference>
<gene>
    <name evidence="4" type="ORF">NEMBOFW57_006622</name>
</gene>
<evidence type="ECO:0000256" key="1">
    <source>
        <dbReference type="SAM" id="MobiDB-lite"/>
    </source>
</evidence>
<dbReference type="GO" id="GO:0006998">
    <property type="term" value="P:nuclear envelope organization"/>
    <property type="evidence" value="ECO:0007669"/>
    <property type="project" value="TreeGrafter"/>
</dbReference>
<feature type="domain" description="Tyrosine specific protein phosphatases" evidence="3">
    <location>
        <begin position="485"/>
        <end position="549"/>
    </location>
</feature>
<dbReference type="PANTHER" id="PTHR28249:SF1">
    <property type="entry name" value="SPORULATION-SPECIFIC PROTEIN SPO7"/>
    <property type="match status" value="1"/>
</dbReference>
<evidence type="ECO:0000259" key="3">
    <source>
        <dbReference type="PROSITE" id="PS50056"/>
    </source>
</evidence>
<dbReference type="Pfam" id="PF13489">
    <property type="entry name" value="Methyltransf_23"/>
    <property type="match status" value="1"/>
</dbReference>
<dbReference type="Pfam" id="PF03907">
    <property type="entry name" value="Spo7"/>
    <property type="match status" value="1"/>
</dbReference>
<dbReference type="SUPFAM" id="SSF52799">
    <property type="entry name" value="(Phosphotyrosine protein) phosphatases II"/>
    <property type="match status" value="1"/>
</dbReference>